<evidence type="ECO:0000313" key="9">
    <source>
        <dbReference type="Proteomes" id="UP000017559"/>
    </source>
</evidence>
<dbReference type="Pfam" id="PF17921">
    <property type="entry name" value="Integrase_H2C2"/>
    <property type="match status" value="1"/>
</dbReference>
<dbReference type="PANTHER" id="PTHR37984:SF5">
    <property type="entry name" value="PROTEIN NYNRIN-LIKE"/>
    <property type="match status" value="1"/>
</dbReference>
<dbReference type="KEGG" id="mrr:Moror_9149"/>
<dbReference type="HOGENOM" id="CLU_000384_33_2_1"/>
<gene>
    <name evidence="8" type="ORF">Moror_9149</name>
</gene>
<dbReference type="OrthoDB" id="5094105at2759"/>
<evidence type="ECO:0000313" key="8">
    <source>
        <dbReference type="EMBL" id="ESK80881.1"/>
    </source>
</evidence>
<comment type="caution">
    <text evidence="8">The sequence shown here is derived from an EMBL/GenBank/DDBJ whole genome shotgun (WGS) entry which is preliminary data.</text>
</comment>
<dbReference type="GO" id="GO:0004519">
    <property type="term" value="F:endonuclease activity"/>
    <property type="evidence" value="ECO:0007669"/>
    <property type="project" value="UniProtKB-KW"/>
</dbReference>
<protein>
    <submittedName>
        <fullName evidence="8">Reverse transcriptase-rnase h-integrase</fullName>
    </submittedName>
</protein>
<dbReference type="Pfam" id="PF00078">
    <property type="entry name" value="RVT_1"/>
    <property type="match status" value="1"/>
</dbReference>
<dbReference type="CDD" id="cd01647">
    <property type="entry name" value="RT_LTR"/>
    <property type="match status" value="1"/>
</dbReference>
<dbReference type="InterPro" id="IPR000477">
    <property type="entry name" value="RT_dom"/>
</dbReference>
<dbReference type="Proteomes" id="UP000017559">
    <property type="component" value="Unassembled WGS sequence"/>
</dbReference>
<dbReference type="InterPro" id="IPR043502">
    <property type="entry name" value="DNA/RNA_pol_sf"/>
</dbReference>
<keyword evidence="3" id="KW-0540">Nuclease</keyword>
<feature type="non-terminal residue" evidence="8">
    <location>
        <position position="612"/>
    </location>
</feature>
<dbReference type="FunFam" id="3.10.20.370:FF:000001">
    <property type="entry name" value="Retrovirus-related Pol polyprotein from transposon 17.6-like protein"/>
    <property type="match status" value="1"/>
</dbReference>
<keyword evidence="2" id="KW-0548">Nucleotidyltransferase</keyword>
<sequence length="612" mass="70963">MVKRPMKPFIGIFEETKELDTGILDEVEDDEVLIRSFIKGEEDSDEVRINAKLSASQVLAQAHEVKAKPLEELLPAYLSDYVDRFKKKKAERFPPSRPYDHAIDLKPDFKPRDSKKEAGALRPCQDYRDLNNGTIKNRYPLPLVTDLVDKLKTAKVFMKLDLQNGYNNIWIKDGDQWKAAFKTPRGLFEPTVMFFGLTNSPATFQAFMNDILKDFIDEGWCVVYMDDILIFSDEINIHRLCTRHILERLRENDLYLKPEKCEFEVTKTLFLGMVITPGHISMDETKLAGIKDWEAPKTIKGVQSFLGFVNFYHKFIGKYAELARPLHELTKKDMKFEWTKLRDIAFNVLKAKFLQRPILQMPDDEKPFIIKADASKWATGAVLKQQGADGELHPCGYISHAFTATERNYEIYDRELLAITNALKAWEHYLLGGAHPVTVLSDHKNLTYFRTAQKLNRRQARLSLYLTQFDLRLVHVPGTKMVQSDALSRRPDLVDEEENDNDDIVMLPDKLFVNVIDAELKTKLEEALPSDEFLQMTIESLLEKGTPPIKSSLHDWRTEDNLLFYKDRIYVPNDPMLRRLIVKTIHEALPHGHLGQWNTVDQVQRDYWWPGM</sequence>
<dbReference type="Gene3D" id="1.10.340.70">
    <property type="match status" value="1"/>
</dbReference>
<proteinExistence type="predicted"/>
<evidence type="ECO:0000256" key="3">
    <source>
        <dbReference type="ARBA" id="ARBA00022722"/>
    </source>
</evidence>
<keyword evidence="5" id="KW-0378">Hydrolase</keyword>
<keyword evidence="4" id="KW-0255">Endonuclease</keyword>
<dbReference type="InterPro" id="IPR041373">
    <property type="entry name" value="RT_RNaseH"/>
</dbReference>
<dbReference type="InterPro" id="IPR041588">
    <property type="entry name" value="Integrase_H2C2"/>
</dbReference>
<evidence type="ECO:0000256" key="5">
    <source>
        <dbReference type="ARBA" id="ARBA00022801"/>
    </source>
</evidence>
<dbReference type="Gene3D" id="3.30.70.270">
    <property type="match status" value="2"/>
</dbReference>
<evidence type="ECO:0000256" key="4">
    <source>
        <dbReference type="ARBA" id="ARBA00022759"/>
    </source>
</evidence>
<dbReference type="GO" id="GO:0003964">
    <property type="term" value="F:RNA-directed DNA polymerase activity"/>
    <property type="evidence" value="ECO:0007669"/>
    <property type="project" value="UniProtKB-KW"/>
</dbReference>
<dbReference type="Pfam" id="PF17917">
    <property type="entry name" value="RT_RNaseH"/>
    <property type="match status" value="1"/>
</dbReference>
<dbReference type="FunFam" id="3.30.70.270:FF:000026">
    <property type="entry name" value="Transposon Ty3-G Gag-Pol polyprotein"/>
    <property type="match status" value="1"/>
</dbReference>
<dbReference type="EMBL" id="AWSO01002883">
    <property type="protein sequence ID" value="ESK80881.1"/>
    <property type="molecule type" value="Genomic_DNA"/>
</dbReference>
<keyword evidence="6 8" id="KW-0695">RNA-directed DNA polymerase</keyword>
<dbReference type="Gene3D" id="3.10.10.10">
    <property type="entry name" value="HIV Type 1 Reverse Transcriptase, subunit A, domain 1"/>
    <property type="match status" value="1"/>
</dbReference>
<accession>V2WK04</accession>
<dbReference type="PROSITE" id="PS50878">
    <property type="entry name" value="RT_POL"/>
    <property type="match status" value="1"/>
</dbReference>
<name>V2WK04_MONRO</name>
<dbReference type="PANTHER" id="PTHR37984">
    <property type="entry name" value="PROTEIN CBG26694"/>
    <property type="match status" value="1"/>
</dbReference>
<dbReference type="AlphaFoldDB" id="V2WK04"/>
<dbReference type="InterPro" id="IPR043128">
    <property type="entry name" value="Rev_trsase/Diguanyl_cyclase"/>
</dbReference>
<evidence type="ECO:0000256" key="6">
    <source>
        <dbReference type="ARBA" id="ARBA00022918"/>
    </source>
</evidence>
<keyword evidence="9" id="KW-1185">Reference proteome</keyword>
<evidence type="ECO:0000256" key="1">
    <source>
        <dbReference type="ARBA" id="ARBA00022679"/>
    </source>
</evidence>
<feature type="domain" description="Reverse transcriptase" evidence="7">
    <location>
        <begin position="95"/>
        <end position="275"/>
    </location>
</feature>
<reference evidence="8 9" key="1">
    <citation type="journal article" date="2014" name="BMC Genomics">
        <title>Genome and secretome analysis of the hemibiotrophic fungal pathogen, Moniliophthora roreri, which causes frosty pod rot disease of cacao: mechanisms of the biotrophic and necrotrophic phases.</title>
        <authorList>
            <person name="Meinhardt L.W."/>
            <person name="Costa G.G.L."/>
            <person name="Thomazella D.P.T."/>
            <person name="Teixeira P.J.P.L."/>
            <person name="Carazzolle M.F."/>
            <person name="Schuster S.C."/>
            <person name="Carlson J.E."/>
            <person name="Guiltinan M.J."/>
            <person name="Mieczkowski P."/>
            <person name="Farmer A."/>
            <person name="Ramaraj T."/>
            <person name="Crozier J."/>
            <person name="Davis R.E."/>
            <person name="Shao J."/>
            <person name="Melnick R.L."/>
            <person name="Pereira G.A.G."/>
            <person name="Bailey B.A."/>
        </authorList>
    </citation>
    <scope>NUCLEOTIDE SEQUENCE [LARGE SCALE GENOMIC DNA]</scope>
    <source>
        <strain evidence="8 9">MCA 2997</strain>
    </source>
</reference>
<dbReference type="SUPFAM" id="SSF56672">
    <property type="entry name" value="DNA/RNA polymerases"/>
    <property type="match status" value="1"/>
</dbReference>
<keyword evidence="1" id="KW-0808">Transferase</keyword>
<dbReference type="CDD" id="cd09274">
    <property type="entry name" value="RNase_HI_RT_Ty3"/>
    <property type="match status" value="1"/>
</dbReference>
<dbReference type="Gene3D" id="3.10.20.370">
    <property type="match status" value="1"/>
</dbReference>
<dbReference type="InterPro" id="IPR050951">
    <property type="entry name" value="Retrovirus_Pol_polyprotein"/>
</dbReference>
<evidence type="ECO:0000259" key="7">
    <source>
        <dbReference type="PROSITE" id="PS50878"/>
    </source>
</evidence>
<dbReference type="GO" id="GO:0016787">
    <property type="term" value="F:hydrolase activity"/>
    <property type="evidence" value="ECO:0007669"/>
    <property type="project" value="UniProtKB-KW"/>
</dbReference>
<organism evidence="8 9">
    <name type="scientific">Moniliophthora roreri (strain MCA 2997)</name>
    <name type="common">Cocoa frosty pod rot fungus</name>
    <name type="synonym">Crinipellis roreri</name>
    <dbReference type="NCBI Taxonomy" id="1381753"/>
    <lineage>
        <taxon>Eukaryota</taxon>
        <taxon>Fungi</taxon>
        <taxon>Dikarya</taxon>
        <taxon>Basidiomycota</taxon>
        <taxon>Agaricomycotina</taxon>
        <taxon>Agaricomycetes</taxon>
        <taxon>Agaricomycetidae</taxon>
        <taxon>Agaricales</taxon>
        <taxon>Marasmiineae</taxon>
        <taxon>Marasmiaceae</taxon>
        <taxon>Moniliophthora</taxon>
    </lineage>
</organism>
<evidence type="ECO:0000256" key="2">
    <source>
        <dbReference type="ARBA" id="ARBA00022695"/>
    </source>
</evidence>